<evidence type="ECO:0000313" key="1">
    <source>
        <dbReference type="EMBL" id="KIX06212.1"/>
    </source>
</evidence>
<dbReference type="EMBL" id="KN847477">
    <property type="protein sequence ID" value="KIX06212.1"/>
    <property type="molecule type" value="Genomic_DNA"/>
</dbReference>
<accession>A0A0D2FVL3</accession>
<dbReference type="RefSeq" id="XP_013273348.1">
    <property type="nucleotide sequence ID" value="XM_013417894.1"/>
</dbReference>
<dbReference type="SUPFAM" id="SSF51735">
    <property type="entry name" value="NAD(P)-binding Rossmann-fold domains"/>
    <property type="match status" value="1"/>
</dbReference>
<protein>
    <submittedName>
        <fullName evidence="1">Uncharacterized protein</fullName>
    </submittedName>
</protein>
<organism evidence="1 2">
    <name type="scientific">Rhinocladiella mackenziei CBS 650.93</name>
    <dbReference type="NCBI Taxonomy" id="1442369"/>
    <lineage>
        <taxon>Eukaryota</taxon>
        <taxon>Fungi</taxon>
        <taxon>Dikarya</taxon>
        <taxon>Ascomycota</taxon>
        <taxon>Pezizomycotina</taxon>
        <taxon>Eurotiomycetes</taxon>
        <taxon>Chaetothyriomycetidae</taxon>
        <taxon>Chaetothyriales</taxon>
        <taxon>Herpotrichiellaceae</taxon>
        <taxon>Rhinocladiella</taxon>
    </lineage>
</organism>
<reference evidence="1 2" key="1">
    <citation type="submission" date="2015-01" db="EMBL/GenBank/DDBJ databases">
        <title>The Genome Sequence of Rhinocladiella mackenzie CBS 650.93.</title>
        <authorList>
            <consortium name="The Broad Institute Genomics Platform"/>
            <person name="Cuomo C."/>
            <person name="de Hoog S."/>
            <person name="Gorbushina A."/>
            <person name="Stielow B."/>
            <person name="Teixiera M."/>
            <person name="Abouelleil A."/>
            <person name="Chapman S.B."/>
            <person name="Priest M."/>
            <person name="Young S.K."/>
            <person name="Wortman J."/>
            <person name="Nusbaum C."/>
            <person name="Birren B."/>
        </authorList>
    </citation>
    <scope>NUCLEOTIDE SEQUENCE [LARGE SCALE GENOMIC DNA]</scope>
    <source>
        <strain evidence="1 2">CBS 650.93</strain>
    </source>
</reference>
<dbReference type="OrthoDB" id="9876299at2759"/>
<dbReference type="GeneID" id="25292258"/>
<sequence>MSFNTTVLITGSKAGMGRGLLSTSASRPNTLAIAAIRDGPDSAATNSLRSLPVITGSKIVVAKYNTGSKTTAVNLVTYLRSTHKITSLDVVVCPCRYTQTLWPSKRSFCRDCHRAFRGQFPGSDPVVPSHTSSVVRAPTTMRNTAAAYASMCPDDIPVTLKDSIKGLMVVFDRADKAMYRGKVWDHNGVQMPWLSDR</sequence>
<dbReference type="HOGENOM" id="CLU_1384836_0_0_1"/>
<dbReference type="AlphaFoldDB" id="A0A0D2FVL3"/>
<evidence type="ECO:0000313" key="2">
    <source>
        <dbReference type="Proteomes" id="UP000053617"/>
    </source>
</evidence>
<proteinExistence type="predicted"/>
<dbReference type="Gene3D" id="3.40.50.720">
    <property type="entry name" value="NAD(P)-binding Rossmann-like Domain"/>
    <property type="match status" value="1"/>
</dbReference>
<name>A0A0D2FVL3_9EURO</name>
<gene>
    <name evidence="1" type="ORF">Z518_04187</name>
</gene>
<dbReference type="InterPro" id="IPR036291">
    <property type="entry name" value="NAD(P)-bd_dom_sf"/>
</dbReference>
<dbReference type="Proteomes" id="UP000053617">
    <property type="component" value="Unassembled WGS sequence"/>
</dbReference>
<keyword evidence="2" id="KW-1185">Reference proteome</keyword>